<dbReference type="KEGG" id="bbel:109480853"/>
<evidence type="ECO:0000256" key="2">
    <source>
        <dbReference type="SAM" id="MobiDB-lite"/>
    </source>
</evidence>
<feature type="compositionally biased region" description="Basic and acidic residues" evidence="2">
    <location>
        <begin position="91"/>
        <end position="115"/>
    </location>
</feature>
<feature type="compositionally biased region" description="Polar residues" evidence="2">
    <location>
        <begin position="41"/>
        <end position="53"/>
    </location>
</feature>
<gene>
    <name evidence="4" type="primary">LOC109480853</name>
</gene>
<feature type="region of interest" description="Disordered" evidence="2">
    <location>
        <begin position="234"/>
        <end position="362"/>
    </location>
</feature>
<dbReference type="Proteomes" id="UP000515135">
    <property type="component" value="Unplaced"/>
</dbReference>
<keyword evidence="1" id="KW-0175">Coiled coil</keyword>
<evidence type="ECO:0000313" key="3">
    <source>
        <dbReference type="Proteomes" id="UP000515135"/>
    </source>
</evidence>
<keyword evidence="3" id="KW-1185">Reference proteome</keyword>
<feature type="region of interest" description="Disordered" evidence="2">
    <location>
        <begin position="41"/>
        <end position="70"/>
    </location>
</feature>
<feature type="coiled-coil region" evidence="1">
    <location>
        <begin position="154"/>
        <end position="192"/>
    </location>
</feature>
<sequence>MHEMSLGHTGLTPHYPQVAGIYANSNIISLPTPISVQVRQLQTTPTKSGATDLTSEKENRTEYTTPKSVTSPSIRKVFGGLENIILSPFTKMRESTGKSREEKSRQTNRSRRDILADNSLPEKSADSNSETLYTTLVDELNELKTLVFNNKVAMDKQGQQVADLQANVQNKTKKIEKQAKQIENLMTELQHQREFSKDLSDKLSSKCACVCATRGDERRIQRLYSEIVSSAAQNDTYAPDTQTSATPDKQGGAVSDMKTPEAPRDKQTPAASRSQAPVPTGTDTRIQAVSGTQEPASPAIQAPTDPGKQPPAPTDSGKQPPATSSPDSRAQAVPVHSPDNSRHTGPTNPAHRLRQPQAHRPR</sequence>
<name>A0A6P4ZXH4_BRABE</name>
<protein>
    <submittedName>
        <fullName evidence="4">Uncharacterized protein LOC109480853</fullName>
    </submittedName>
</protein>
<reference evidence="4" key="1">
    <citation type="submission" date="2025-08" db="UniProtKB">
        <authorList>
            <consortium name="RefSeq"/>
        </authorList>
    </citation>
    <scope>IDENTIFICATION</scope>
    <source>
        <tissue evidence="4">Gonad</tissue>
    </source>
</reference>
<dbReference type="GeneID" id="109480853"/>
<feature type="region of interest" description="Disordered" evidence="2">
    <location>
        <begin position="89"/>
        <end position="127"/>
    </location>
</feature>
<accession>A0A6P4ZXH4</accession>
<feature type="compositionally biased region" description="Basic residues" evidence="2">
    <location>
        <begin position="351"/>
        <end position="362"/>
    </location>
</feature>
<organism evidence="3 4">
    <name type="scientific">Branchiostoma belcheri</name>
    <name type="common">Amphioxus</name>
    <dbReference type="NCBI Taxonomy" id="7741"/>
    <lineage>
        <taxon>Eukaryota</taxon>
        <taxon>Metazoa</taxon>
        <taxon>Chordata</taxon>
        <taxon>Cephalochordata</taxon>
        <taxon>Leptocardii</taxon>
        <taxon>Amphioxiformes</taxon>
        <taxon>Branchiostomatidae</taxon>
        <taxon>Branchiostoma</taxon>
    </lineage>
</organism>
<evidence type="ECO:0000313" key="4">
    <source>
        <dbReference type="RefSeq" id="XP_019638739.1"/>
    </source>
</evidence>
<proteinExistence type="predicted"/>
<dbReference type="OrthoDB" id="10369866at2759"/>
<dbReference type="RefSeq" id="XP_019638739.1">
    <property type="nucleotide sequence ID" value="XM_019783180.1"/>
</dbReference>
<feature type="compositionally biased region" description="Polar residues" evidence="2">
    <location>
        <begin position="234"/>
        <end position="247"/>
    </location>
</feature>
<feature type="compositionally biased region" description="Basic and acidic residues" evidence="2">
    <location>
        <begin position="258"/>
        <end position="267"/>
    </location>
</feature>
<feature type="compositionally biased region" description="Polar residues" evidence="2">
    <location>
        <begin position="269"/>
        <end position="295"/>
    </location>
</feature>
<evidence type="ECO:0000256" key="1">
    <source>
        <dbReference type="SAM" id="Coils"/>
    </source>
</evidence>
<dbReference type="AlphaFoldDB" id="A0A6P4ZXH4"/>